<protein>
    <submittedName>
        <fullName evidence="3">DUF547 domain-containing protein</fullName>
    </submittedName>
</protein>
<feature type="region of interest" description="Disordered" evidence="1">
    <location>
        <begin position="210"/>
        <end position="236"/>
    </location>
</feature>
<dbReference type="OrthoDB" id="201798at2157"/>
<gene>
    <name evidence="3" type="ORF">GRX66_03550</name>
</gene>
<dbReference type="EMBL" id="WUUU01000013">
    <property type="protein sequence ID" value="MXR19723.1"/>
    <property type="molecule type" value="Genomic_DNA"/>
</dbReference>
<sequence>MSRVFAANADTTTPHDLVAASQRLLHAVHHGNRTDDLFTSLARLDESVLAVLGDDDRAAKAFWLNIHGALAADAADAGRRVAGMRLDPETVYHGILRGGKWRYGFGYLQNPFQGRFGQRHALDDLDERIHFAVLAAQYAPQLSGTYTATDVNAELTEVTADYLDGTVEYDASVDVAHIPAVFFWHRGDFDGRSGVRAFLVTHGALPTAADPRFSYAHPDPDLETSTESRPRRERTQ</sequence>
<dbReference type="Proteomes" id="UP000471521">
    <property type="component" value="Unassembled WGS sequence"/>
</dbReference>
<evidence type="ECO:0000313" key="3">
    <source>
        <dbReference type="EMBL" id="MXR19723.1"/>
    </source>
</evidence>
<evidence type="ECO:0000256" key="1">
    <source>
        <dbReference type="SAM" id="MobiDB-lite"/>
    </source>
</evidence>
<dbReference type="InterPro" id="IPR006869">
    <property type="entry name" value="DUF547"/>
</dbReference>
<organism evidence="3 4">
    <name type="scientific">Halobacterium bonnevillei</name>
    <dbReference type="NCBI Taxonomy" id="2692200"/>
    <lineage>
        <taxon>Archaea</taxon>
        <taxon>Methanobacteriati</taxon>
        <taxon>Methanobacteriota</taxon>
        <taxon>Stenosarchaea group</taxon>
        <taxon>Halobacteria</taxon>
        <taxon>Halobacteriales</taxon>
        <taxon>Halobacteriaceae</taxon>
        <taxon>Halobacterium</taxon>
    </lineage>
</organism>
<dbReference type="Pfam" id="PF04784">
    <property type="entry name" value="DUF547"/>
    <property type="match status" value="1"/>
</dbReference>
<feature type="compositionally biased region" description="Basic and acidic residues" evidence="1">
    <location>
        <begin position="226"/>
        <end position="236"/>
    </location>
</feature>
<comment type="caution">
    <text evidence="3">The sequence shown here is derived from an EMBL/GenBank/DDBJ whole genome shotgun (WGS) entry which is preliminary data.</text>
</comment>
<evidence type="ECO:0000259" key="2">
    <source>
        <dbReference type="Pfam" id="PF04784"/>
    </source>
</evidence>
<keyword evidence="4" id="KW-1185">Reference proteome</keyword>
<proteinExistence type="predicted"/>
<reference evidence="3 4" key="1">
    <citation type="submission" date="2019-12" db="EMBL/GenBank/DDBJ databases">
        <title>Isolation and characterization of three novel carbon monoxide-oxidizing members of Halobacteria from salione crusts and soils.</title>
        <authorList>
            <person name="Myers M.R."/>
            <person name="King G.M."/>
        </authorList>
    </citation>
    <scope>NUCLEOTIDE SEQUENCE [LARGE SCALE GENOMIC DNA]</scope>
    <source>
        <strain evidence="3 4">PCN9</strain>
    </source>
</reference>
<name>A0A6B0SJM3_9EURY</name>
<feature type="domain" description="DUF547" evidence="2">
    <location>
        <begin position="58"/>
        <end position="163"/>
    </location>
</feature>
<accession>A0A6B0SJM3</accession>
<dbReference type="AlphaFoldDB" id="A0A6B0SJM3"/>
<dbReference type="RefSeq" id="WP_159525297.1">
    <property type="nucleotide sequence ID" value="NZ_WUUU01000013.1"/>
</dbReference>
<evidence type="ECO:0000313" key="4">
    <source>
        <dbReference type="Proteomes" id="UP000471521"/>
    </source>
</evidence>